<name>A0A927LDQ6_9ACTN</name>
<evidence type="ECO:0000313" key="3">
    <source>
        <dbReference type="EMBL" id="MBD9730030.1"/>
    </source>
</evidence>
<dbReference type="Proteomes" id="UP000661025">
    <property type="component" value="Unassembled WGS sequence"/>
</dbReference>
<dbReference type="PANTHER" id="PTHR34512">
    <property type="entry name" value="CELL SURFACE PROTEIN"/>
    <property type="match status" value="1"/>
</dbReference>
<feature type="transmembrane region" description="Helical" evidence="1">
    <location>
        <begin position="28"/>
        <end position="48"/>
    </location>
</feature>
<dbReference type="Pfam" id="PF13360">
    <property type="entry name" value="PQQ_2"/>
    <property type="match status" value="1"/>
</dbReference>
<reference evidence="3" key="1">
    <citation type="submission" date="2020-09" db="EMBL/GenBank/DDBJ databases">
        <title>Streptomyces canutascabiei sp. nov., which causes potato common scab and is distributed across the world.</title>
        <authorList>
            <person name="Nguyen H.P."/>
            <person name="Weisberg A.J."/>
            <person name="Chang J.H."/>
            <person name="Clarke C.R."/>
        </authorList>
    </citation>
    <scope>NUCLEOTIDE SEQUENCE</scope>
    <source>
        <strain evidence="3">ID-01-6.2a</strain>
    </source>
</reference>
<dbReference type="EMBL" id="JACYXT010000036">
    <property type="protein sequence ID" value="MBD9730030.1"/>
    <property type="molecule type" value="Genomic_DNA"/>
</dbReference>
<dbReference type="AlphaFoldDB" id="A0A927LDQ6"/>
<dbReference type="RefSeq" id="WP_192366061.1">
    <property type="nucleotide sequence ID" value="NZ_CP119182.1"/>
</dbReference>
<dbReference type="Gene3D" id="2.130.10.10">
    <property type="entry name" value="YVTN repeat-like/Quinoprotein amine dehydrogenase"/>
    <property type="match status" value="1"/>
</dbReference>
<organism evidence="3 4">
    <name type="scientific">Streptomyces caniscabiei</name>
    <dbReference type="NCBI Taxonomy" id="2746961"/>
    <lineage>
        <taxon>Bacteria</taxon>
        <taxon>Bacillati</taxon>
        <taxon>Actinomycetota</taxon>
        <taxon>Actinomycetes</taxon>
        <taxon>Kitasatosporales</taxon>
        <taxon>Streptomycetaceae</taxon>
        <taxon>Streptomyces</taxon>
    </lineage>
</organism>
<keyword evidence="1" id="KW-1133">Transmembrane helix</keyword>
<feature type="domain" description="Pyrrolo-quinoline quinone repeat" evidence="2">
    <location>
        <begin position="180"/>
        <end position="378"/>
    </location>
</feature>
<accession>A0A927LDQ6</accession>
<evidence type="ECO:0000256" key="1">
    <source>
        <dbReference type="SAM" id="Phobius"/>
    </source>
</evidence>
<keyword evidence="1" id="KW-0812">Transmembrane</keyword>
<protein>
    <submittedName>
        <fullName evidence="3">PQQ-binding-like beta-propeller repeat protein</fullName>
    </submittedName>
</protein>
<proteinExistence type="predicted"/>
<dbReference type="InterPro" id="IPR002372">
    <property type="entry name" value="PQQ_rpt_dom"/>
</dbReference>
<keyword evidence="1" id="KW-0472">Membrane</keyword>
<gene>
    <name evidence="3" type="ORF">IHE70_44085</name>
</gene>
<dbReference type="GeneID" id="79930095"/>
<comment type="caution">
    <text evidence="3">The sequence shown here is derived from an EMBL/GenBank/DDBJ whole genome shotgun (WGS) entry which is preliminary data.</text>
</comment>
<sequence>MSGPFHSPYTASALESERRTRLRRLRTAGAAVLAAAVVAAGILGLTSGGHDVEPERRPVAVRQAPDDIRETVEKAPESPEGGRSLHLVEKIKTVGRNISSIGTWATEKVFAKGVGDYVQGFTQHGDKSKELYKLDFPAPLCAVTRHVSVAGWTAVAYPGQSPDPDENPTSTAMSLPCDRLAVFDVDTGKKRWDVLLPGDGSAMSVSVTMTHGAVLVTWGQGSAAYDMTTGKRLWADTTPSACEDSGFAGGRGLIALQRCGDSGDPEFRVEKVDARTGKSKWTHKVAAGVNEVYLISSEPVVIAVMAGGYAVTDLISLDDRGKARASIQPNRDHQVINCSETFNAVVETCSTIVVGEERLYITTDDDIVAYDLGTGRTVFKFDSVPGRRMYPLRMSGGELIAYREAGNLSPAAVVSLDPVSRKETLLLLIGGILDLGAVGDPTEDDIIYEHGRIYFATEALYGPSDKGEVGEETTVAIGYESVALDRR</sequence>
<dbReference type="InterPro" id="IPR015943">
    <property type="entry name" value="WD40/YVTN_repeat-like_dom_sf"/>
</dbReference>
<evidence type="ECO:0000313" key="4">
    <source>
        <dbReference type="Proteomes" id="UP000661025"/>
    </source>
</evidence>
<dbReference type="SUPFAM" id="SSF50998">
    <property type="entry name" value="Quinoprotein alcohol dehydrogenase-like"/>
    <property type="match status" value="1"/>
</dbReference>
<evidence type="ECO:0000259" key="2">
    <source>
        <dbReference type="Pfam" id="PF13360"/>
    </source>
</evidence>
<dbReference type="InterPro" id="IPR011047">
    <property type="entry name" value="Quinoprotein_ADH-like_sf"/>
</dbReference>
<dbReference type="PANTHER" id="PTHR34512:SF30">
    <property type="entry name" value="OUTER MEMBRANE PROTEIN ASSEMBLY FACTOR BAMB"/>
    <property type="match status" value="1"/>
</dbReference>